<dbReference type="Gene3D" id="1.10.10.2840">
    <property type="entry name" value="PucR C-terminal helix-turn-helix domain"/>
    <property type="match status" value="1"/>
</dbReference>
<dbReference type="Proteomes" id="UP000275473">
    <property type="component" value="Unassembled WGS sequence"/>
</dbReference>
<dbReference type="EMBL" id="RIAX01000008">
    <property type="protein sequence ID" value="RNF39030.1"/>
    <property type="molecule type" value="Genomic_DNA"/>
</dbReference>
<evidence type="ECO:0000259" key="3">
    <source>
        <dbReference type="Pfam" id="PF17853"/>
    </source>
</evidence>
<gene>
    <name evidence="4" type="ORF">EEX84_11625</name>
</gene>
<dbReference type="InterPro" id="IPR041522">
    <property type="entry name" value="CdaR_GGDEF"/>
</dbReference>
<feature type="domain" description="PucR C-terminal helix-turn-helix" evidence="2">
    <location>
        <begin position="350"/>
        <end position="407"/>
    </location>
</feature>
<protein>
    <submittedName>
        <fullName evidence="4">PucR family transcriptional regulator</fullName>
    </submittedName>
</protein>
<dbReference type="PANTHER" id="PTHR33744">
    <property type="entry name" value="CARBOHYDRATE DIACID REGULATOR"/>
    <property type="match status" value="1"/>
</dbReference>
<dbReference type="RefSeq" id="WP_123165812.1">
    <property type="nucleotide sequence ID" value="NZ_RIAX01000008.1"/>
</dbReference>
<dbReference type="InterPro" id="IPR042070">
    <property type="entry name" value="PucR_C-HTH_sf"/>
</dbReference>
<accession>A0A3M8P6Y0</accession>
<dbReference type="Gene3D" id="3.30.450.40">
    <property type="match status" value="1"/>
</dbReference>
<comment type="similarity">
    <text evidence="1">Belongs to the CdaR family.</text>
</comment>
<dbReference type="InterPro" id="IPR025736">
    <property type="entry name" value="PucR_C-HTH_dom"/>
</dbReference>
<name>A0A3M8P6Y0_9BACL</name>
<evidence type="ECO:0000256" key="1">
    <source>
        <dbReference type="ARBA" id="ARBA00006754"/>
    </source>
</evidence>
<sequence length="411" mass="47968">MKELHETNPFKKPFGSLNELIDNITAVLGCPVTIEDANHRLLAYSSHEDGTDSARVGTIISQRVPEKVINRLWKEKVIPRLMQTETALRIPTIEEIGLRDRVAISIRKNQEVLGYIWAVDEQKKLSAEQLSLLKDAAGAATPLLLKLHLQRKRKKENYQDFFWQLLMGHYQSNEEIQQQFYELQITMPAQFAVLVFRFEQEITGKVEEQITYLIATSQKITNHFLIVMENELILIASPHPSQPDEKVFKEFISYFIMEMDNRFSIRGIKGSSGTIYHSFDRAETSYQQALKVLKLKEQFPEDLQKVFHYHQLGIFQYLDAILKEKKTSPYEHPAITKLENYDRLHNTNFLETLEVFVQHDSNAHEAARLLFVHVNTLNYRLKRIREIGDLDLKNAYEKMAVLVDLKIRRLQ</sequence>
<dbReference type="InterPro" id="IPR029016">
    <property type="entry name" value="GAF-like_dom_sf"/>
</dbReference>
<organism evidence="4 5">
    <name type="scientific">Planococcus salinus</name>
    <dbReference type="NCBI Taxonomy" id="1848460"/>
    <lineage>
        <taxon>Bacteria</taxon>
        <taxon>Bacillati</taxon>
        <taxon>Bacillota</taxon>
        <taxon>Bacilli</taxon>
        <taxon>Bacillales</taxon>
        <taxon>Caryophanaceae</taxon>
        <taxon>Planococcus</taxon>
    </lineage>
</organism>
<dbReference type="Pfam" id="PF13556">
    <property type="entry name" value="HTH_30"/>
    <property type="match status" value="1"/>
</dbReference>
<dbReference type="InterPro" id="IPR051448">
    <property type="entry name" value="CdaR-like_regulators"/>
</dbReference>
<feature type="domain" description="CdaR GGDEF-like" evidence="3">
    <location>
        <begin position="172"/>
        <end position="294"/>
    </location>
</feature>
<evidence type="ECO:0000313" key="4">
    <source>
        <dbReference type="EMBL" id="RNF39030.1"/>
    </source>
</evidence>
<proteinExistence type="inferred from homology"/>
<dbReference type="PANTHER" id="PTHR33744:SF1">
    <property type="entry name" value="DNA-BINDING TRANSCRIPTIONAL ACTIVATOR ADER"/>
    <property type="match status" value="1"/>
</dbReference>
<evidence type="ECO:0000313" key="5">
    <source>
        <dbReference type="Proteomes" id="UP000275473"/>
    </source>
</evidence>
<dbReference type="Pfam" id="PF17853">
    <property type="entry name" value="GGDEF_2"/>
    <property type="match status" value="1"/>
</dbReference>
<comment type="caution">
    <text evidence="4">The sequence shown here is derived from an EMBL/GenBank/DDBJ whole genome shotgun (WGS) entry which is preliminary data.</text>
</comment>
<evidence type="ECO:0000259" key="2">
    <source>
        <dbReference type="Pfam" id="PF13556"/>
    </source>
</evidence>
<keyword evidence="5" id="KW-1185">Reference proteome</keyword>
<dbReference type="AlphaFoldDB" id="A0A3M8P6Y0"/>
<reference evidence="4 5" key="1">
    <citation type="journal article" date="2018" name="Int. J. Syst. Evol. Microbiol.">
        <title>Planococcus salinus sp. nov., a moderately halophilic bacterium isolated from a saline-alkali soil.</title>
        <authorList>
            <person name="Gan L."/>
        </authorList>
    </citation>
    <scope>NUCLEOTIDE SEQUENCE [LARGE SCALE GENOMIC DNA]</scope>
    <source>
        <strain evidence="4 5">LCB217</strain>
    </source>
</reference>
<dbReference type="OrthoDB" id="143422at2"/>